<dbReference type="EMBL" id="VSSB01000001">
    <property type="protein sequence ID" value="TYL52825.1"/>
    <property type="molecule type" value="Genomic_DNA"/>
</dbReference>
<reference evidence="2 3" key="1">
    <citation type="submission" date="2019-08" db="EMBL/GenBank/DDBJ databases">
        <authorList>
            <person name="Hu J."/>
        </authorList>
    </citation>
    <scope>NUCLEOTIDE SEQUENCE [LARGE SCALE GENOMIC DNA]</scope>
    <source>
        <strain evidence="2 3">NEAU-184</strain>
    </source>
</reference>
<accession>A0A5S4VFK6</accession>
<feature type="transmembrane region" description="Helical" evidence="1">
    <location>
        <begin position="92"/>
        <end position="112"/>
    </location>
</feature>
<keyword evidence="1" id="KW-0812">Transmembrane</keyword>
<dbReference type="AlphaFoldDB" id="A0A5S4VFK6"/>
<keyword evidence="3" id="KW-1185">Reference proteome</keyword>
<keyword evidence="1" id="KW-0472">Membrane</keyword>
<proteinExistence type="predicted"/>
<dbReference type="InterPro" id="IPR025333">
    <property type="entry name" value="DUF4239"/>
</dbReference>
<feature type="transmembrane region" description="Helical" evidence="1">
    <location>
        <begin position="254"/>
        <end position="274"/>
    </location>
</feature>
<evidence type="ECO:0000256" key="1">
    <source>
        <dbReference type="SAM" id="Phobius"/>
    </source>
</evidence>
<sequence>MTEAASAAIGSGASRRGIRRLSHVGRAQSTRPLSGQGEAVVQWFYETPIWITLPLFVGGFVVVSCLIVLALRPLVHKLVTDHKEWDRALAHVIGTFGVFFGILLALVALSVYENFAYARDTAVEEAGRVGTLYRATSLLDAPDGVPLRTELDRYMHAVIEQDWPEQRRGVLPEASDEQVDEFEELLARVEAQPGHEQAALQQVLTTFDTFIESRRARIDATALELPFLLWLVIWVGAAVNVVLLAFLDVRNPRLHLLMVGLLSLFIGLVIFVTADMDRPYAGSIAVGPEAFERVLEQVVEGSG</sequence>
<feature type="transmembrane region" description="Helical" evidence="1">
    <location>
        <begin position="49"/>
        <end position="71"/>
    </location>
</feature>
<evidence type="ECO:0000313" key="2">
    <source>
        <dbReference type="EMBL" id="TYL52825.1"/>
    </source>
</evidence>
<feature type="transmembrane region" description="Helical" evidence="1">
    <location>
        <begin position="227"/>
        <end position="247"/>
    </location>
</feature>
<organism evidence="2 3">
    <name type="scientific">Agromyces mariniharenae</name>
    <dbReference type="NCBI Taxonomy" id="2604423"/>
    <lineage>
        <taxon>Bacteria</taxon>
        <taxon>Bacillati</taxon>
        <taxon>Actinomycetota</taxon>
        <taxon>Actinomycetes</taxon>
        <taxon>Micrococcales</taxon>
        <taxon>Microbacteriaceae</taxon>
        <taxon>Agromyces</taxon>
    </lineage>
</organism>
<dbReference type="Proteomes" id="UP000325243">
    <property type="component" value="Unassembled WGS sequence"/>
</dbReference>
<name>A0A5S4VFK6_9MICO</name>
<gene>
    <name evidence="2" type="ORF">FYC51_03550</name>
</gene>
<protein>
    <submittedName>
        <fullName evidence="2">DUF4239 domain-containing protein</fullName>
    </submittedName>
</protein>
<keyword evidence="1" id="KW-1133">Transmembrane helix</keyword>
<evidence type="ECO:0000313" key="3">
    <source>
        <dbReference type="Proteomes" id="UP000325243"/>
    </source>
</evidence>
<dbReference type="Pfam" id="PF14023">
    <property type="entry name" value="Bestrophin-like"/>
    <property type="match status" value="1"/>
</dbReference>
<comment type="caution">
    <text evidence="2">The sequence shown here is derived from an EMBL/GenBank/DDBJ whole genome shotgun (WGS) entry which is preliminary data.</text>
</comment>